<dbReference type="Gene3D" id="2.20.28.30">
    <property type="entry name" value="RNA polymerase ii, chain L"/>
    <property type="match status" value="1"/>
</dbReference>
<feature type="region of interest" description="Disordered" evidence="1">
    <location>
        <begin position="313"/>
        <end position="333"/>
    </location>
</feature>
<feature type="compositionally biased region" description="Basic and acidic residues" evidence="1">
    <location>
        <begin position="316"/>
        <end position="333"/>
    </location>
</feature>
<keyword evidence="2" id="KW-0812">Transmembrane</keyword>
<keyword evidence="4" id="KW-1185">Reference proteome</keyword>
<accession>A0AA37DGK2</accession>
<dbReference type="GeneID" id="86940672"/>
<dbReference type="RefSeq" id="WP_009532739.1">
    <property type="nucleotide sequence ID" value="NZ_CAJPPX010000021.1"/>
</dbReference>
<gene>
    <name evidence="3" type="ORF">HMPREF9623_00906</name>
</gene>
<evidence type="ECO:0008006" key="5">
    <source>
        <dbReference type="Google" id="ProtNLM"/>
    </source>
</evidence>
<evidence type="ECO:0000313" key="4">
    <source>
        <dbReference type="Proteomes" id="UP000018466"/>
    </source>
</evidence>
<name>A0AA37DGK2_9FIRM</name>
<evidence type="ECO:0000256" key="2">
    <source>
        <dbReference type="SAM" id="Phobius"/>
    </source>
</evidence>
<feature type="transmembrane region" description="Helical" evidence="2">
    <location>
        <begin position="84"/>
        <end position="102"/>
    </location>
</feature>
<evidence type="ECO:0000313" key="3">
    <source>
        <dbReference type="EMBL" id="EHO17307.1"/>
    </source>
</evidence>
<comment type="caution">
    <text evidence="3">The sequence shown here is derived from an EMBL/GenBank/DDBJ whole genome shotgun (WGS) entry which is preliminary data.</text>
</comment>
<evidence type="ECO:0000256" key="1">
    <source>
        <dbReference type="SAM" id="MobiDB-lite"/>
    </source>
</evidence>
<dbReference type="AlphaFoldDB" id="A0AA37DGK2"/>
<dbReference type="Proteomes" id="UP000018466">
    <property type="component" value="Unassembled WGS sequence"/>
</dbReference>
<reference evidence="3 4" key="1">
    <citation type="submission" date="2011-10" db="EMBL/GenBank/DDBJ databases">
        <title>The Genome Sequence of Lachnospiraceae bacterium ACC2.</title>
        <authorList>
            <consortium name="The Broad Institute Genome Sequencing Platform"/>
            <person name="Earl A."/>
            <person name="Ward D."/>
            <person name="Feldgarden M."/>
            <person name="Gevers D."/>
            <person name="Sizova M."/>
            <person name="Hazen A."/>
            <person name="Epstein S."/>
            <person name="Young S.K."/>
            <person name="Zeng Q."/>
            <person name="Gargeya S."/>
            <person name="Fitzgerald M."/>
            <person name="Haas B."/>
            <person name="Abouelleil A."/>
            <person name="Alvarado L."/>
            <person name="Arachchi H.M."/>
            <person name="Berlin A."/>
            <person name="Brown A."/>
            <person name="Chapman S.B."/>
            <person name="Chen Z."/>
            <person name="Dunbar C."/>
            <person name="Freedman E."/>
            <person name="Gearin G."/>
            <person name="Goldberg J."/>
            <person name="Griggs A."/>
            <person name="Gujja S."/>
            <person name="Heiman D."/>
            <person name="Howarth C."/>
            <person name="Larson L."/>
            <person name="Lui A."/>
            <person name="MacDonald P.J.P."/>
            <person name="Montmayeur A."/>
            <person name="Murphy C."/>
            <person name="Neiman D."/>
            <person name="Pearson M."/>
            <person name="Priest M."/>
            <person name="Roberts A."/>
            <person name="Saif S."/>
            <person name="Shea T."/>
            <person name="Shenoy N."/>
            <person name="Sisk P."/>
            <person name="Stolte C."/>
            <person name="Sykes S."/>
            <person name="Wortman J."/>
            <person name="Nusbaum C."/>
            <person name="Birren B."/>
        </authorList>
    </citation>
    <scope>NUCLEOTIDE SEQUENCE [LARGE SCALE GENOMIC DNA]</scope>
    <source>
        <strain evidence="3 4">ACC2</strain>
    </source>
</reference>
<sequence length="333" mass="37352">MAEIRKIDLTCPSCGAEMQISEDQKMAVCPYCRKKLYFAMENGKLTAKEAEERSYGETRGKLRAEAEAEEAEERRKSFRKWKHRLIGIGIFVGLVLAAGLYGEAKKQRVDPFPYVTVEFSGVSGEGKAELKRGNYPASVNEYYLGYQVEPRERLSNGDTVTVQATSDRYRLTKSVEKYTVTGLDSYLSDLDSLDGTKLEMLHSTSLAAIRNTYFPNSISGIKRSEEISAKPVKLVLLSKGNKNVLSDIFEMTYRGPDGKEKTVYQCTRYRNVLFRSGNNTSFDYSTYMATGHSVYLGSTTNDDTASGYDTLEEAVADSRKTSESDMTVTERDE</sequence>
<dbReference type="EMBL" id="AGEL01000006">
    <property type="protein sequence ID" value="EHO17307.1"/>
    <property type="molecule type" value="Genomic_DNA"/>
</dbReference>
<protein>
    <recommendedName>
        <fullName evidence="5">Zinc ribbon domain-containing protein</fullName>
    </recommendedName>
</protein>
<keyword evidence="2" id="KW-1133">Transmembrane helix</keyword>
<proteinExistence type="predicted"/>
<organism evidence="3 4">
    <name type="scientific">Stomatobaculum longum</name>
    <dbReference type="NCBI Taxonomy" id="796942"/>
    <lineage>
        <taxon>Bacteria</taxon>
        <taxon>Bacillati</taxon>
        <taxon>Bacillota</taxon>
        <taxon>Clostridia</taxon>
        <taxon>Lachnospirales</taxon>
        <taxon>Lachnospiraceae</taxon>
        <taxon>Stomatobaculum</taxon>
    </lineage>
</organism>
<keyword evidence="2" id="KW-0472">Membrane</keyword>